<name>A0ABS4FM34_9BACL</name>
<dbReference type="InterPro" id="IPR009057">
    <property type="entry name" value="Homeodomain-like_sf"/>
</dbReference>
<evidence type="ECO:0000313" key="2">
    <source>
        <dbReference type="Proteomes" id="UP001519272"/>
    </source>
</evidence>
<dbReference type="RefSeq" id="WP_210087307.1">
    <property type="nucleotide sequence ID" value="NZ_JAGGKG010000001.1"/>
</dbReference>
<reference evidence="1 2" key="1">
    <citation type="submission" date="2021-03" db="EMBL/GenBank/DDBJ databases">
        <title>Genomic Encyclopedia of Type Strains, Phase IV (KMG-IV): sequencing the most valuable type-strain genomes for metagenomic binning, comparative biology and taxonomic classification.</title>
        <authorList>
            <person name="Goeker M."/>
        </authorList>
    </citation>
    <scope>NUCLEOTIDE SEQUENCE [LARGE SCALE GENOMIC DNA]</scope>
    <source>
        <strain evidence="1 2">DSM 14349</strain>
    </source>
</reference>
<dbReference type="SUPFAM" id="SSF46689">
    <property type="entry name" value="Homeodomain-like"/>
    <property type="match status" value="1"/>
</dbReference>
<sequence>MNYCNANDILPNELVNEIRKYISNGFIYIPLTTPRKSWGSLSGQKEELATRNKLILDAYHNGKTIDELATELFLSKSTIYRIVRSSENFKH</sequence>
<dbReference type="InterPro" id="IPR049739">
    <property type="entry name" value="YraL-like"/>
</dbReference>
<keyword evidence="1" id="KW-0238">DNA-binding</keyword>
<dbReference type="Gene3D" id="1.10.10.60">
    <property type="entry name" value="Homeodomain-like"/>
    <property type="match status" value="1"/>
</dbReference>
<dbReference type="NCBIfam" id="NF040785">
    <property type="entry name" value="CD3324_fam"/>
    <property type="match status" value="1"/>
</dbReference>
<protein>
    <submittedName>
        <fullName evidence="1">DNA-binding NarL/FixJ family response regulator</fullName>
    </submittedName>
</protein>
<dbReference type="EMBL" id="JAGGKG010000001">
    <property type="protein sequence ID" value="MBP1903633.1"/>
    <property type="molecule type" value="Genomic_DNA"/>
</dbReference>
<dbReference type="GO" id="GO:0003677">
    <property type="term" value="F:DNA binding"/>
    <property type="evidence" value="ECO:0007669"/>
    <property type="project" value="UniProtKB-KW"/>
</dbReference>
<accession>A0ABS4FM34</accession>
<dbReference type="Proteomes" id="UP001519272">
    <property type="component" value="Unassembled WGS sequence"/>
</dbReference>
<keyword evidence="2" id="KW-1185">Reference proteome</keyword>
<comment type="caution">
    <text evidence="1">The sequence shown here is derived from an EMBL/GenBank/DDBJ whole genome shotgun (WGS) entry which is preliminary data.</text>
</comment>
<proteinExistence type="predicted"/>
<gene>
    <name evidence="1" type="ORF">J2Z32_000245</name>
</gene>
<organism evidence="1 2">
    <name type="scientific">Paenibacillus turicensis</name>
    <dbReference type="NCBI Taxonomy" id="160487"/>
    <lineage>
        <taxon>Bacteria</taxon>
        <taxon>Bacillati</taxon>
        <taxon>Bacillota</taxon>
        <taxon>Bacilli</taxon>
        <taxon>Bacillales</taxon>
        <taxon>Paenibacillaceae</taxon>
        <taxon>Paenibacillus</taxon>
    </lineage>
</organism>
<evidence type="ECO:0000313" key="1">
    <source>
        <dbReference type="EMBL" id="MBP1903633.1"/>
    </source>
</evidence>